<sequence length="312" mass="32616">MVGFRRSRALPSAAIAFILISASRAADTLDFSFYPKGAISCLDDAAEKSLCQSSSVELTNSCLCRNGGDFITNTAACVGRSSRDDLATVYETMRDACANSNTPINVSEDEFMAAASAVATTSTTSSPSSTGTAPAAQTQTTPGGTEQGSSGLSTGALAGIIVGAVIVSLALLGALAFFLIRRRRRQGEESHPMLPQQQMGHTSLAPMGGYYASPPDTAGLAKGDWRQSHMSSDVRESGFNWESPAHLSYSAKYPLAPSPPPQELDAGEQRLLGTAEAPAEMEGAEQGPAEMGGTPVVPPSLQPRSEWHQSPR</sequence>
<dbReference type="GO" id="GO:0016020">
    <property type="term" value="C:membrane"/>
    <property type="evidence" value="ECO:0007669"/>
    <property type="project" value="UniProtKB-SubCell"/>
</dbReference>
<dbReference type="InterPro" id="IPR051694">
    <property type="entry name" value="Immunoregulatory_rcpt-like"/>
</dbReference>
<dbReference type="PANTHER" id="PTHR15549:SF27">
    <property type="entry name" value="CHITIN-BINDING TYPE-1 DOMAIN-CONTAINING PROTEIN"/>
    <property type="match status" value="1"/>
</dbReference>
<name>A0AAN6TAN1_9PEZI</name>
<protein>
    <recommendedName>
        <fullName evidence="10">Extracellular membrane protein CFEM domain-containing protein</fullName>
    </recommendedName>
</protein>
<proteinExistence type="predicted"/>
<evidence type="ECO:0000256" key="5">
    <source>
        <dbReference type="SAM" id="MobiDB-lite"/>
    </source>
</evidence>
<feature type="transmembrane region" description="Helical" evidence="6">
    <location>
        <begin position="156"/>
        <end position="180"/>
    </location>
</feature>
<reference evidence="8" key="1">
    <citation type="journal article" date="2023" name="Mol. Phylogenet. Evol.">
        <title>Genome-scale phylogeny and comparative genomics of the fungal order Sordariales.</title>
        <authorList>
            <person name="Hensen N."/>
            <person name="Bonometti L."/>
            <person name="Westerberg I."/>
            <person name="Brannstrom I.O."/>
            <person name="Guillou S."/>
            <person name="Cros-Aarteil S."/>
            <person name="Calhoun S."/>
            <person name="Haridas S."/>
            <person name="Kuo A."/>
            <person name="Mondo S."/>
            <person name="Pangilinan J."/>
            <person name="Riley R."/>
            <person name="LaButti K."/>
            <person name="Andreopoulos B."/>
            <person name="Lipzen A."/>
            <person name="Chen C."/>
            <person name="Yan M."/>
            <person name="Daum C."/>
            <person name="Ng V."/>
            <person name="Clum A."/>
            <person name="Steindorff A."/>
            <person name="Ohm R.A."/>
            <person name="Martin F."/>
            <person name="Silar P."/>
            <person name="Natvig D.O."/>
            <person name="Lalanne C."/>
            <person name="Gautier V."/>
            <person name="Ament-Velasquez S.L."/>
            <person name="Kruys A."/>
            <person name="Hutchinson M.I."/>
            <person name="Powell A.J."/>
            <person name="Barry K."/>
            <person name="Miller A.N."/>
            <person name="Grigoriev I.V."/>
            <person name="Debuchy R."/>
            <person name="Gladieux P."/>
            <person name="Hiltunen Thoren M."/>
            <person name="Johannesson H."/>
        </authorList>
    </citation>
    <scope>NUCLEOTIDE SEQUENCE</scope>
    <source>
        <strain evidence="8">CBS 508.74</strain>
    </source>
</reference>
<dbReference type="CDD" id="cd12087">
    <property type="entry name" value="TM_EGFR-like"/>
    <property type="match status" value="1"/>
</dbReference>
<feature type="region of interest" description="Disordered" evidence="5">
    <location>
        <begin position="122"/>
        <end position="150"/>
    </location>
</feature>
<gene>
    <name evidence="8" type="ORF">N656DRAFT_286217</name>
</gene>
<feature type="region of interest" description="Disordered" evidence="5">
    <location>
        <begin position="252"/>
        <end position="312"/>
    </location>
</feature>
<dbReference type="RefSeq" id="XP_064667834.1">
    <property type="nucleotide sequence ID" value="XM_064809129.1"/>
</dbReference>
<evidence type="ECO:0000256" key="2">
    <source>
        <dbReference type="ARBA" id="ARBA00022692"/>
    </source>
</evidence>
<evidence type="ECO:0000256" key="7">
    <source>
        <dbReference type="SAM" id="SignalP"/>
    </source>
</evidence>
<dbReference type="AlphaFoldDB" id="A0AAN6TAN1"/>
<evidence type="ECO:0000256" key="3">
    <source>
        <dbReference type="ARBA" id="ARBA00022989"/>
    </source>
</evidence>
<evidence type="ECO:0000256" key="1">
    <source>
        <dbReference type="ARBA" id="ARBA00004167"/>
    </source>
</evidence>
<evidence type="ECO:0000256" key="4">
    <source>
        <dbReference type="ARBA" id="ARBA00023136"/>
    </source>
</evidence>
<keyword evidence="2 6" id="KW-0812">Transmembrane</keyword>
<keyword evidence="9" id="KW-1185">Reference proteome</keyword>
<feature type="signal peptide" evidence="7">
    <location>
        <begin position="1"/>
        <end position="25"/>
    </location>
</feature>
<feature type="region of interest" description="Disordered" evidence="5">
    <location>
        <begin position="188"/>
        <end position="215"/>
    </location>
</feature>
<feature type="chain" id="PRO_5042852129" description="Extracellular membrane protein CFEM domain-containing protein" evidence="7">
    <location>
        <begin position="26"/>
        <end position="312"/>
    </location>
</feature>
<comment type="subcellular location">
    <subcellularLocation>
        <location evidence="1">Membrane</location>
        <topology evidence="1">Single-pass membrane protein</topology>
    </subcellularLocation>
</comment>
<organism evidence="8 9">
    <name type="scientific">Canariomyces notabilis</name>
    <dbReference type="NCBI Taxonomy" id="2074819"/>
    <lineage>
        <taxon>Eukaryota</taxon>
        <taxon>Fungi</taxon>
        <taxon>Dikarya</taxon>
        <taxon>Ascomycota</taxon>
        <taxon>Pezizomycotina</taxon>
        <taxon>Sordariomycetes</taxon>
        <taxon>Sordariomycetidae</taxon>
        <taxon>Sordariales</taxon>
        <taxon>Chaetomiaceae</taxon>
        <taxon>Canariomyces</taxon>
    </lineage>
</organism>
<dbReference type="Proteomes" id="UP001302812">
    <property type="component" value="Unassembled WGS sequence"/>
</dbReference>
<comment type="caution">
    <text evidence="8">The sequence shown here is derived from an EMBL/GenBank/DDBJ whole genome shotgun (WGS) entry which is preliminary data.</text>
</comment>
<dbReference type="GO" id="GO:0071944">
    <property type="term" value="C:cell periphery"/>
    <property type="evidence" value="ECO:0007669"/>
    <property type="project" value="UniProtKB-ARBA"/>
</dbReference>
<accession>A0AAN6TAN1</accession>
<evidence type="ECO:0000256" key="6">
    <source>
        <dbReference type="SAM" id="Phobius"/>
    </source>
</evidence>
<dbReference type="EMBL" id="MU853351">
    <property type="protein sequence ID" value="KAK4110264.1"/>
    <property type="molecule type" value="Genomic_DNA"/>
</dbReference>
<dbReference type="GeneID" id="89933252"/>
<keyword evidence="7" id="KW-0732">Signal</keyword>
<evidence type="ECO:0000313" key="8">
    <source>
        <dbReference type="EMBL" id="KAK4110264.1"/>
    </source>
</evidence>
<dbReference type="PANTHER" id="PTHR15549">
    <property type="entry name" value="PAIRED IMMUNOGLOBULIN-LIKE TYPE 2 RECEPTOR"/>
    <property type="match status" value="1"/>
</dbReference>
<keyword evidence="4 6" id="KW-0472">Membrane</keyword>
<evidence type="ECO:0000313" key="9">
    <source>
        <dbReference type="Proteomes" id="UP001302812"/>
    </source>
</evidence>
<keyword evidence="3 6" id="KW-1133">Transmembrane helix</keyword>
<reference evidence="8" key="2">
    <citation type="submission" date="2023-05" db="EMBL/GenBank/DDBJ databases">
        <authorList>
            <consortium name="Lawrence Berkeley National Laboratory"/>
            <person name="Steindorff A."/>
            <person name="Hensen N."/>
            <person name="Bonometti L."/>
            <person name="Westerberg I."/>
            <person name="Brannstrom I.O."/>
            <person name="Guillou S."/>
            <person name="Cros-Aarteil S."/>
            <person name="Calhoun S."/>
            <person name="Haridas S."/>
            <person name="Kuo A."/>
            <person name="Mondo S."/>
            <person name="Pangilinan J."/>
            <person name="Riley R."/>
            <person name="Labutti K."/>
            <person name="Andreopoulos B."/>
            <person name="Lipzen A."/>
            <person name="Chen C."/>
            <person name="Yanf M."/>
            <person name="Daum C."/>
            <person name="Ng V."/>
            <person name="Clum A."/>
            <person name="Ohm R."/>
            <person name="Martin F."/>
            <person name="Silar P."/>
            <person name="Natvig D."/>
            <person name="Lalanne C."/>
            <person name="Gautier V."/>
            <person name="Ament-Velasquez S.L."/>
            <person name="Kruys A."/>
            <person name="Hutchinson M.I."/>
            <person name="Powell A.J."/>
            <person name="Barry K."/>
            <person name="Miller A.N."/>
            <person name="Grigoriev I.V."/>
            <person name="Debuchy R."/>
            <person name="Gladieux P."/>
            <person name="Thoren M.H."/>
            <person name="Johannesson H."/>
        </authorList>
    </citation>
    <scope>NUCLEOTIDE SEQUENCE</scope>
    <source>
        <strain evidence="8">CBS 508.74</strain>
    </source>
</reference>
<evidence type="ECO:0008006" key="10">
    <source>
        <dbReference type="Google" id="ProtNLM"/>
    </source>
</evidence>